<evidence type="ECO:0000313" key="2">
    <source>
        <dbReference type="Proteomes" id="UP000324222"/>
    </source>
</evidence>
<organism evidence="1 2">
    <name type="scientific">Portunus trituberculatus</name>
    <name type="common">Swimming crab</name>
    <name type="synonym">Neptunus trituberculatus</name>
    <dbReference type="NCBI Taxonomy" id="210409"/>
    <lineage>
        <taxon>Eukaryota</taxon>
        <taxon>Metazoa</taxon>
        <taxon>Ecdysozoa</taxon>
        <taxon>Arthropoda</taxon>
        <taxon>Crustacea</taxon>
        <taxon>Multicrustacea</taxon>
        <taxon>Malacostraca</taxon>
        <taxon>Eumalacostraca</taxon>
        <taxon>Eucarida</taxon>
        <taxon>Decapoda</taxon>
        <taxon>Pleocyemata</taxon>
        <taxon>Brachyura</taxon>
        <taxon>Eubrachyura</taxon>
        <taxon>Portunoidea</taxon>
        <taxon>Portunidae</taxon>
        <taxon>Portuninae</taxon>
        <taxon>Portunus</taxon>
    </lineage>
</organism>
<accession>A0A5B7KLR6</accession>
<keyword evidence="2" id="KW-1185">Reference proteome</keyword>
<evidence type="ECO:0000313" key="1">
    <source>
        <dbReference type="EMBL" id="MPD05595.1"/>
    </source>
</evidence>
<comment type="caution">
    <text evidence="1">The sequence shown here is derived from an EMBL/GenBank/DDBJ whole genome shotgun (WGS) entry which is preliminary data.</text>
</comment>
<gene>
    <name evidence="1" type="ORF">E2C01_101346</name>
</gene>
<dbReference type="Proteomes" id="UP000324222">
    <property type="component" value="Unassembled WGS sequence"/>
</dbReference>
<sequence>MNLTSFPSHPPHFLHLPKTYLSPSLPFTTHTHTHYNLTSRTIHLTTSPHNLTTLITSAATLSLPHTGASDA</sequence>
<name>A0A5B7KLR6_PORTR</name>
<dbReference type="EMBL" id="VSRR010146816">
    <property type="protein sequence ID" value="MPD05595.1"/>
    <property type="molecule type" value="Genomic_DNA"/>
</dbReference>
<proteinExistence type="predicted"/>
<protein>
    <submittedName>
        <fullName evidence="1">Uncharacterized protein</fullName>
    </submittedName>
</protein>
<dbReference type="AlphaFoldDB" id="A0A5B7KLR6"/>
<reference evidence="1 2" key="1">
    <citation type="submission" date="2019-05" db="EMBL/GenBank/DDBJ databases">
        <title>Another draft genome of Portunus trituberculatus and its Hox gene families provides insights of decapod evolution.</title>
        <authorList>
            <person name="Jeong J.-H."/>
            <person name="Song I."/>
            <person name="Kim S."/>
            <person name="Choi T."/>
            <person name="Kim D."/>
            <person name="Ryu S."/>
            <person name="Kim W."/>
        </authorList>
    </citation>
    <scope>NUCLEOTIDE SEQUENCE [LARGE SCALE GENOMIC DNA]</scope>
    <source>
        <tissue evidence="1">Muscle</tissue>
    </source>
</reference>